<dbReference type="PANTHER" id="PTHR32468">
    <property type="entry name" value="CATION/H + ANTIPORTER"/>
    <property type="match status" value="1"/>
</dbReference>
<dbReference type="GO" id="GO:1902600">
    <property type="term" value="P:proton transmembrane transport"/>
    <property type="evidence" value="ECO:0007669"/>
    <property type="project" value="InterPro"/>
</dbReference>
<keyword evidence="2" id="KW-0813">Transport</keyword>
<evidence type="ECO:0000259" key="11">
    <source>
        <dbReference type="Pfam" id="PF00999"/>
    </source>
</evidence>
<evidence type="ECO:0008006" key="15">
    <source>
        <dbReference type="Google" id="ProtNLM"/>
    </source>
</evidence>
<evidence type="ECO:0000256" key="9">
    <source>
        <dbReference type="ARBA" id="ARBA00038341"/>
    </source>
</evidence>
<evidence type="ECO:0000313" key="14">
    <source>
        <dbReference type="Proteomes" id="UP001372338"/>
    </source>
</evidence>
<dbReference type="GO" id="GO:0006885">
    <property type="term" value="P:regulation of pH"/>
    <property type="evidence" value="ECO:0007669"/>
    <property type="project" value="TreeGrafter"/>
</dbReference>
<evidence type="ECO:0000256" key="3">
    <source>
        <dbReference type="ARBA" id="ARBA00022538"/>
    </source>
</evidence>
<evidence type="ECO:0000256" key="8">
    <source>
        <dbReference type="ARBA" id="ARBA00023136"/>
    </source>
</evidence>
<evidence type="ECO:0000256" key="10">
    <source>
        <dbReference type="SAM" id="Phobius"/>
    </source>
</evidence>
<accession>A0AAN9DXT8</accession>
<evidence type="ECO:0000256" key="6">
    <source>
        <dbReference type="ARBA" id="ARBA00022989"/>
    </source>
</evidence>
<keyword evidence="8 10" id="KW-0472">Membrane</keyword>
<dbReference type="Proteomes" id="UP001372338">
    <property type="component" value="Unassembled WGS sequence"/>
</dbReference>
<dbReference type="InterPro" id="IPR057291">
    <property type="entry name" value="CHX17_2nd"/>
</dbReference>
<feature type="transmembrane region" description="Helical" evidence="10">
    <location>
        <begin position="61"/>
        <end position="81"/>
    </location>
</feature>
<gene>
    <name evidence="13" type="ORF">RIF29_37741</name>
</gene>
<dbReference type="GO" id="GO:0015297">
    <property type="term" value="F:antiporter activity"/>
    <property type="evidence" value="ECO:0007669"/>
    <property type="project" value="InterPro"/>
</dbReference>
<keyword evidence="6 10" id="KW-1133">Transmembrane helix</keyword>
<dbReference type="PANTHER" id="PTHR32468:SF120">
    <property type="entry name" value="CATION_H+ EXCHANGER 3"/>
    <property type="match status" value="1"/>
</dbReference>
<feature type="transmembrane region" description="Helical" evidence="10">
    <location>
        <begin position="101"/>
        <end position="121"/>
    </location>
</feature>
<comment type="caution">
    <text evidence="13">The sequence shown here is derived from an EMBL/GenBank/DDBJ whole genome shotgun (WGS) entry which is preliminary data.</text>
</comment>
<comment type="similarity">
    <text evidence="9">Belongs to the monovalent cation:proton antiporter 2 (CPA2) transporter (TC 2.A.37) family. CHX (TC 2.A.37.4) subfamily.</text>
</comment>
<feature type="domain" description="Cation/H(+) antiporter central" evidence="12">
    <location>
        <begin position="377"/>
        <end position="505"/>
    </location>
</feature>
<feature type="transmembrane region" description="Helical" evidence="10">
    <location>
        <begin position="31"/>
        <end position="49"/>
    </location>
</feature>
<protein>
    <recommendedName>
        <fullName evidence="15">Sodium/hydrogen exchanger</fullName>
    </recommendedName>
</protein>
<evidence type="ECO:0000256" key="2">
    <source>
        <dbReference type="ARBA" id="ARBA00022448"/>
    </source>
</evidence>
<keyword evidence="4 10" id="KW-0812">Transmembrane</keyword>
<dbReference type="Pfam" id="PF00999">
    <property type="entry name" value="Na_H_Exchanger"/>
    <property type="match status" value="1"/>
</dbReference>
<dbReference type="GO" id="GO:0006813">
    <property type="term" value="P:potassium ion transport"/>
    <property type="evidence" value="ECO:0007669"/>
    <property type="project" value="UniProtKB-KW"/>
</dbReference>
<evidence type="ECO:0000313" key="13">
    <source>
        <dbReference type="EMBL" id="KAK7242959.1"/>
    </source>
</evidence>
<organism evidence="13 14">
    <name type="scientific">Crotalaria pallida</name>
    <name type="common">Smooth rattlebox</name>
    <name type="synonym">Crotalaria striata</name>
    <dbReference type="NCBI Taxonomy" id="3830"/>
    <lineage>
        <taxon>Eukaryota</taxon>
        <taxon>Viridiplantae</taxon>
        <taxon>Streptophyta</taxon>
        <taxon>Embryophyta</taxon>
        <taxon>Tracheophyta</taxon>
        <taxon>Spermatophyta</taxon>
        <taxon>Magnoliopsida</taxon>
        <taxon>eudicotyledons</taxon>
        <taxon>Gunneridae</taxon>
        <taxon>Pentapetalae</taxon>
        <taxon>rosids</taxon>
        <taxon>fabids</taxon>
        <taxon>Fabales</taxon>
        <taxon>Fabaceae</taxon>
        <taxon>Papilionoideae</taxon>
        <taxon>50 kb inversion clade</taxon>
        <taxon>genistoids sensu lato</taxon>
        <taxon>core genistoids</taxon>
        <taxon>Crotalarieae</taxon>
        <taxon>Crotalaria</taxon>
    </lineage>
</organism>
<evidence type="ECO:0000256" key="7">
    <source>
        <dbReference type="ARBA" id="ARBA00023065"/>
    </source>
</evidence>
<sequence length="661" mass="74021">MAAGLLLGSIAKTWAESMFFIFPYGTHDIISSISSLGYVFFIFLNGVQMDFSMVIRTGKRPWAIAVIGILIPIIIGFPILLILKTTVENVGTGFGGGYKDIYVALVSNSVTMFAVIASFLNELQIQNSELGRLALTTALVMDILSTIVTSHVVLLYSIDGFLSAFGKFASLLSMVIIIPLLCRPIMLWIIKNTPEGRPVKTIYLHMIVALVLILGWCSVEIEQDFVLGAFILGLCVPEGPPLGSALVKKFQFFGHHFFLPIFVTTSMMKVDLFMRFEDYERVVEIGIYCNLYDSEVISSGGYTVMMVSVMIIASIVQMSVKFLYDPSKKYAVYQRRNIMNLKPYTELKVVACIHKPHHITPITDILDLCCPTSENPIIVNALHLVELIGSSLPIFISHGLHRKNLSRFQNSSYSDDVILAFDMYKHDNVGTTKIHTYTAISPSNLMYEDVCHLALDKFASIIFLPFHQRWKSDGSIDSDDKNVRTLNKKVLEISPCSVGILVTRASIKLIRESSITRLAMIFLSGKDDREGLCLAKRACKNPSIQLVVYHLISEDKSYIEEDENLRDKAVLRDIDIVMENVTYKRLILNDGPQTASFLHDIVNEHDYFIVGRRHGINSPQTRGLSDWSEFPELGAIGDYLASPDFKTSASVLVVEQQMTKK</sequence>
<feature type="transmembrane region" description="Helical" evidence="10">
    <location>
        <begin position="257"/>
        <end position="276"/>
    </location>
</feature>
<reference evidence="13 14" key="1">
    <citation type="submission" date="2024-01" db="EMBL/GenBank/DDBJ databases">
        <title>The genomes of 5 underutilized Papilionoideae crops provide insights into root nodulation and disease resistanc.</title>
        <authorList>
            <person name="Yuan L."/>
        </authorList>
    </citation>
    <scope>NUCLEOTIDE SEQUENCE [LARGE SCALE GENOMIC DNA]</scope>
    <source>
        <strain evidence="13">ZHUSHIDOU_FW_LH</strain>
        <tissue evidence="13">Leaf</tissue>
    </source>
</reference>
<dbReference type="Gene3D" id="1.20.1530.20">
    <property type="match status" value="1"/>
</dbReference>
<dbReference type="GO" id="GO:0012505">
    <property type="term" value="C:endomembrane system"/>
    <property type="evidence" value="ECO:0007669"/>
    <property type="project" value="TreeGrafter"/>
</dbReference>
<feature type="transmembrane region" description="Helical" evidence="10">
    <location>
        <begin position="133"/>
        <end position="156"/>
    </location>
</feature>
<evidence type="ECO:0000259" key="12">
    <source>
        <dbReference type="Pfam" id="PF23256"/>
    </source>
</evidence>
<dbReference type="Pfam" id="PF23256">
    <property type="entry name" value="CHX17_2nd"/>
    <property type="match status" value="1"/>
</dbReference>
<dbReference type="EMBL" id="JAYWIO010000008">
    <property type="protein sequence ID" value="KAK7242959.1"/>
    <property type="molecule type" value="Genomic_DNA"/>
</dbReference>
<name>A0AAN9DXT8_CROPI</name>
<feature type="domain" description="Cation/H+ exchanger transmembrane" evidence="11">
    <location>
        <begin position="1"/>
        <end position="272"/>
    </location>
</feature>
<keyword evidence="5" id="KW-0630">Potassium</keyword>
<dbReference type="InterPro" id="IPR050794">
    <property type="entry name" value="CPA2_transporter"/>
</dbReference>
<dbReference type="InterPro" id="IPR006153">
    <property type="entry name" value="Cation/H_exchanger_TM"/>
</dbReference>
<feature type="transmembrane region" description="Helical" evidence="10">
    <location>
        <begin position="202"/>
        <end position="219"/>
    </location>
</feature>
<evidence type="ECO:0000256" key="1">
    <source>
        <dbReference type="ARBA" id="ARBA00004141"/>
    </source>
</evidence>
<feature type="transmembrane region" description="Helical" evidence="10">
    <location>
        <begin position="168"/>
        <end position="190"/>
    </location>
</feature>
<comment type="subcellular location">
    <subcellularLocation>
        <location evidence="1">Membrane</location>
        <topology evidence="1">Multi-pass membrane protein</topology>
    </subcellularLocation>
</comment>
<dbReference type="InterPro" id="IPR038770">
    <property type="entry name" value="Na+/solute_symporter_sf"/>
</dbReference>
<feature type="transmembrane region" description="Helical" evidence="10">
    <location>
        <begin position="225"/>
        <end position="245"/>
    </location>
</feature>
<evidence type="ECO:0000256" key="5">
    <source>
        <dbReference type="ARBA" id="ARBA00022958"/>
    </source>
</evidence>
<dbReference type="AlphaFoldDB" id="A0AAN9DXT8"/>
<keyword evidence="14" id="KW-1185">Reference proteome</keyword>
<keyword evidence="7" id="KW-0406">Ion transport</keyword>
<evidence type="ECO:0000256" key="4">
    <source>
        <dbReference type="ARBA" id="ARBA00022692"/>
    </source>
</evidence>
<keyword evidence="3" id="KW-0633">Potassium transport</keyword>
<proteinExistence type="inferred from homology"/>
<feature type="transmembrane region" description="Helical" evidence="10">
    <location>
        <begin position="296"/>
        <end position="320"/>
    </location>
</feature>
<dbReference type="GO" id="GO:0016020">
    <property type="term" value="C:membrane"/>
    <property type="evidence" value="ECO:0007669"/>
    <property type="project" value="UniProtKB-SubCell"/>
</dbReference>